<dbReference type="RefSeq" id="WP_354011428.1">
    <property type="nucleotide sequence ID" value="NZ_JBEWTA010000002.1"/>
</dbReference>
<evidence type="ECO:0000313" key="2">
    <source>
        <dbReference type="Proteomes" id="UP001549366"/>
    </source>
</evidence>
<dbReference type="EMBL" id="JBEWTB010000003">
    <property type="protein sequence ID" value="MET4759598.1"/>
    <property type="molecule type" value="Genomic_DNA"/>
</dbReference>
<reference evidence="1 2" key="1">
    <citation type="submission" date="2024-06" db="EMBL/GenBank/DDBJ databases">
        <title>Genomic Encyclopedia of Type Strains, Phase V (KMG-V): Genome sequencing to study the core and pangenomes of soil and plant-associated prokaryotes.</title>
        <authorList>
            <person name="Whitman W."/>
        </authorList>
    </citation>
    <scope>NUCLEOTIDE SEQUENCE [LARGE SCALE GENOMIC DNA]</scope>
    <source>
        <strain evidence="1 2">NE40</strain>
    </source>
</reference>
<dbReference type="Proteomes" id="UP001549366">
    <property type="component" value="Unassembled WGS sequence"/>
</dbReference>
<accession>A0ABV2SRT7</accession>
<name>A0ABV2SRT7_9GAMM</name>
<organism evidence="1 2">
    <name type="scientific">Endozoicomonas lisbonensis</name>
    <dbReference type="NCBI Taxonomy" id="3120522"/>
    <lineage>
        <taxon>Bacteria</taxon>
        <taxon>Pseudomonadati</taxon>
        <taxon>Pseudomonadota</taxon>
        <taxon>Gammaproteobacteria</taxon>
        <taxon>Oceanospirillales</taxon>
        <taxon>Endozoicomonadaceae</taxon>
        <taxon>Endozoicomonas</taxon>
    </lineage>
</organism>
<comment type="caution">
    <text evidence="1">The sequence shown here is derived from an EMBL/GenBank/DDBJ whole genome shotgun (WGS) entry which is preliminary data.</text>
</comment>
<keyword evidence="2" id="KW-1185">Reference proteome</keyword>
<protein>
    <submittedName>
        <fullName evidence="1">Uncharacterized protein</fullName>
    </submittedName>
</protein>
<gene>
    <name evidence="1" type="ORF">V5J35_004917</name>
</gene>
<evidence type="ECO:0000313" key="1">
    <source>
        <dbReference type="EMBL" id="MET4759598.1"/>
    </source>
</evidence>
<sequence length="103" mass="10977">MTADAINTVKNEISEQVTALNGLLVTLQEAQAAPGLLNPVQAIIKAMGVVTEGLTACQASETEACLGVARKLILQSEELHQVGHRWAELKRKGDQLANDCPQT</sequence>
<proteinExistence type="predicted"/>